<evidence type="ECO:0000313" key="3">
    <source>
        <dbReference type="Proteomes" id="UP001243212"/>
    </source>
</evidence>
<evidence type="ECO:0000259" key="1">
    <source>
        <dbReference type="SMART" id="SM00858"/>
    </source>
</evidence>
<evidence type="ECO:0000313" key="2">
    <source>
        <dbReference type="EMBL" id="MDP9806702.1"/>
    </source>
</evidence>
<dbReference type="Pfam" id="PF08666">
    <property type="entry name" value="SAF"/>
    <property type="match status" value="1"/>
</dbReference>
<keyword evidence="3" id="KW-1185">Reference proteome</keyword>
<organism evidence="2 3">
    <name type="scientific">Trueperella bonasi</name>
    <dbReference type="NCBI Taxonomy" id="312286"/>
    <lineage>
        <taxon>Bacteria</taxon>
        <taxon>Bacillati</taxon>
        <taxon>Actinomycetota</taxon>
        <taxon>Actinomycetes</taxon>
        <taxon>Actinomycetales</taxon>
        <taxon>Actinomycetaceae</taxon>
        <taxon>Trueperella</taxon>
    </lineage>
</organism>
<feature type="domain" description="SAF" evidence="1">
    <location>
        <begin position="37"/>
        <end position="98"/>
    </location>
</feature>
<dbReference type="InterPro" id="IPR013974">
    <property type="entry name" value="SAF"/>
</dbReference>
<name>A0ABT9NH19_9ACTO</name>
<comment type="caution">
    <text evidence="2">The sequence shown here is derived from an EMBL/GenBank/DDBJ whole genome shotgun (WGS) entry which is preliminary data.</text>
</comment>
<proteinExistence type="predicted"/>
<accession>A0ABT9NH19</accession>
<dbReference type="Proteomes" id="UP001243212">
    <property type="component" value="Unassembled WGS sequence"/>
</dbReference>
<dbReference type="CDD" id="cd11614">
    <property type="entry name" value="SAF_CpaB_FlgA_like"/>
    <property type="match status" value="1"/>
</dbReference>
<dbReference type="RefSeq" id="WP_307682911.1">
    <property type="nucleotide sequence ID" value="NZ_JAUSQX010000001.1"/>
</dbReference>
<dbReference type="EMBL" id="JAUSQX010000001">
    <property type="protein sequence ID" value="MDP9806702.1"/>
    <property type="molecule type" value="Genomic_DNA"/>
</dbReference>
<protein>
    <recommendedName>
        <fullName evidence="1">SAF domain-containing protein</fullName>
    </recommendedName>
</protein>
<dbReference type="SMART" id="SM00858">
    <property type="entry name" value="SAF"/>
    <property type="match status" value="1"/>
</dbReference>
<sequence>MKSTSMPWKDPRFAIGVALIAGGGLAGSFVLSGEESVGFLRADQPIAAGSVLQEGQFVIDELPERIGSGYVRVGEIPEGAVAAHSIAEGELLAGSALGGSHDSVDLSVPLMAAPPASTGIGSKVEVWRVRSVQFDSEAQAHRIADAVLVSLDSPDSVGVSGVNAHIRLSPADVPEVLEVLGTQDGLVVVSETGTQ</sequence>
<gene>
    <name evidence="2" type="ORF">J2S70_001284</name>
</gene>
<reference evidence="2 3" key="1">
    <citation type="submission" date="2023-07" db="EMBL/GenBank/DDBJ databases">
        <title>Sequencing the genomes of 1000 actinobacteria strains.</title>
        <authorList>
            <person name="Klenk H.-P."/>
        </authorList>
    </citation>
    <scope>NUCLEOTIDE SEQUENCE [LARGE SCALE GENOMIC DNA]</scope>
    <source>
        <strain evidence="2 3">DSM 17163</strain>
    </source>
</reference>